<sequence length="54" mass="6529">ERPYKCLVCKKSFRQSSHLKAHWRIHTGQRPYICEKCGKSFSDHSNLKHHQRIH</sequence>
<keyword evidence="4" id="KW-0677">Repeat</keyword>
<keyword evidence="10" id="KW-0539">Nucleus</keyword>
<feature type="domain" description="C2H2-type" evidence="12">
    <location>
        <begin position="32"/>
        <end position="54"/>
    </location>
</feature>
<dbReference type="FunFam" id="3.30.160.60:FF:000213">
    <property type="entry name" value="Zinc finger protein 624"/>
    <property type="match status" value="1"/>
</dbReference>
<dbReference type="PROSITE" id="PS00028">
    <property type="entry name" value="ZINC_FINGER_C2H2_1"/>
    <property type="match status" value="2"/>
</dbReference>
<protein>
    <submittedName>
        <fullName evidence="13">ZSC20 protein</fullName>
    </submittedName>
</protein>
<evidence type="ECO:0000313" key="14">
    <source>
        <dbReference type="Proteomes" id="UP000572325"/>
    </source>
</evidence>
<keyword evidence="6" id="KW-0862">Zinc</keyword>
<evidence type="ECO:0000256" key="9">
    <source>
        <dbReference type="ARBA" id="ARBA00023163"/>
    </source>
</evidence>
<name>A0A7K9SC48_9PASS</name>
<dbReference type="GO" id="GO:0008270">
    <property type="term" value="F:zinc ion binding"/>
    <property type="evidence" value="ECO:0007669"/>
    <property type="project" value="UniProtKB-KW"/>
</dbReference>
<dbReference type="AlphaFoldDB" id="A0A7K9SC48"/>
<dbReference type="Pfam" id="PF00096">
    <property type="entry name" value="zf-C2H2"/>
    <property type="match status" value="2"/>
</dbReference>
<evidence type="ECO:0000256" key="10">
    <source>
        <dbReference type="ARBA" id="ARBA00023242"/>
    </source>
</evidence>
<evidence type="ECO:0000256" key="6">
    <source>
        <dbReference type="ARBA" id="ARBA00022833"/>
    </source>
</evidence>
<keyword evidence="8" id="KW-0238">DNA-binding</keyword>
<comment type="similarity">
    <text evidence="2">Belongs to the krueppel C2H2-type zinc-finger protein family.</text>
</comment>
<dbReference type="InterPro" id="IPR013087">
    <property type="entry name" value="Znf_C2H2_type"/>
</dbReference>
<dbReference type="EMBL" id="VWZU01018818">
    <property type="protein sequence ID" value="NXI33203.1"/>
    <property type="molecule type" value="Genomic_DNA"/>
</dbReference>
<feature type="non-terminal residue" evidence="13">
    <location>
        <position position="54"/>
    </location>
</feature>
<dbReference type="SMART" id="SM00355">
    <property type="entry name" value="ZnF_C2H2"/>
    <property type="match status" value="2"/>
</dbReference>
<accession>A0A7K9SC48</accession>
<dbReference type="GO" id="GO:0000978">
    <property type="term" value="F:RNA polymerase II cis-regulatory region sequence-specific DNA binding"/>
    <property type="evidence" value="ECO:0007669"/>
    <property type="project" value="TreeGrafter"/>
</dbReference>
<keyword evidence="9" id="KW-0804">Transcription</keyword>
<dbReference type="Gene3D" id="3.30.160.60">
    <property type="entry name" value="Classic Zinc Finger"/>
    <property type="match status" value="2"/>
</dbReference>
<evidence type="ECO:0000256" key="11">
    <source>
        <dbReference type="PROSITE-ProRule" id="PRU00042"/>
    </source>
</evidence>
<feature type="non-terminal residue" evidence="13">
    <location>
        <position position="1"/>
    </location>
</feature>
<keyword evidence="7" id="KW-0805">Transcription regulation</keyword>
<keyword evidence="5 11" id="KW-0863">Zinc-finger</keyword>
<dbReference type="PROSITE" id="PS50157">
    <property type="entry name" value="ZINC_FINGER_C2H2_2"/>
    <property type="match status" value="2"/>
</dbReference>
<evidence type="ECO:0000256" key="5">
    <source>
        <dbReference type="ARBA" id="ARBA00022771"/>
    </source>
</evidence>
<evidence type="ECO:0000259" key="12">
    <source>
        <dbReference type="PROSITE" id="PS50157"/>
    </source>
</evidence>
<dbReference type="SUPFAM" id="SSF57667">
    <property type="entry name" value="beta-beta-alpha zinc fingers"/>
    <property type="match status" value="1"/>
</dbReference>
<dbReference type="InterPro" id="IPR036236">
    <property type="entry name" value="Znf_C2H2_sf"/>
</dbReference>
<evidence type="ECO:0000256" key="1">
    <source>
        <dbReference type="ARBA" id="ARBA00004123"/>
    </source>
</evidence>
<comment type="caution">
    <text evidence="13">The sequence shown here is derived from an EMBL/GenBank/DDBJ whole genome shotgun (WGS) entry which is preliminary data.</text>
</comment>
<evidence type="ECO:0000256" key="3">
    <source>
        <dbReference type="ARBA" id="ARBA00022723"/>
    </source>
</evidence>
<keyword evidence="3" id="KW-0479">Metal-binding</keyword>
<organism evidence="13 14">
    <name type="scientific">Sterrhoptilus dennistouni</name>
    <dbReference type="NCBI Taxonomy" id="2585820"/>
    <lineage>
        <taxon>Eukaryota</taxon>
        <taxon>Metazoa</taxon>
        <taxon>Chordata</taxon>
        <taxon>Craniata</taxon>
        <taxon>Vertebrata</taxon>
        <taxon>Euteleostomi</taxon>
        <taxon>Archelosauria</taxon>
        <taxon>Archosauria</taxon>
        <taxon>Dinosauria</taxon>
        <taxon>Saurischia</taxon>
        <taxon>Theropoda</taxon>
        <taxon>Coelurosauria</taxon>
        <taxon>Aves</taxon>
        <taxon>Neognathae</taxon>
        <taxon>Neoaves</taxon>
        <taxon>Telluraves</taxon>
        <taxon>Australaves</taxon>
        <taxon>Passeriformes</taxon>
        <taxon>Sylvioidea</taxon>
        <taxon>Zosteropidae</taxon>
        <taxon>Sterrhoptilus</taxon>
    </lineage>
</organism>
<reference evidence="13 14" key="1">
    <citation type="submission" date="2019-09" db="EMBL/GenBank/DDBJ databases">
        <title>Bird 10,000 Genomes (B10K) Project - Family phase.</title>
        <authorList>
            <person name="Zhang G."/>
        </authorList>
    </citation>
    <scope>NUCLEOTIDE SEQUENCE [LARGE SCALE GENOMIC DNA]</scope>
    <source>
        <strain evidence="13">B10K-DU-001-27</strain>
        <tissue evidence="13">Muscle</tissue>
    </source>
</reference>
<evidence type="ECO:0000256" key="7">
    <source>
        <dbReference type="ARBA" id="ARBA00023015"/>
    </source>
</evidence>
<evidence type="ECO:0000313" key="13">
    <source>
        <dbReference type="EMBL" id="NXI33203.1"/>
    </source>
</evidence>
<comment type="subcellular location">
    <subcellularLocation>
        <location evidence="1">Nucleus</location>
    </subcellularLocation>
</comment>
<feature type="domain" description="C2H2-type" evidence="12">
    <location>
        <begin position="4"/>
        <end position="31"/>
    </location>
</feature>
<evidence type="ECO:0000256" key="4">
    <source>
        <dbReference type="ARBA" id="ARBA00022737"/>
    </source>
</evidence>
<dbReference type="FunFam" id="3.30.160.60:FF:000382">
    <property type="entry name" value="zinc finger protein 35 isoform X4"/>
    <property type="match status" value="1"/>
</dbReference>
<dbReference type="PANTHER" id="PTHR23226:SF416">
    <property type="entry name" value="FI01424P"/>
    <property type="match status" value="1"/>
</dbReference>
<dbReference type="PANTHER" id="PTHR23226">
    <property type="entry name" value="ZINC FINGER AND SCAN DOMAIN-CONTAINING"/>
    <property type="match status" value="1"/>
</dbReference>
<keyword evidence="14" id="KW-1185">Reference proteome</keyword>
<proteinExistence type="inferred from homology"/>
<evidence type="ECO:0000256" key="2">
    <source>
        <dbReference type="ARBA" id="ARBA00006991"/>
    </source>
</evidence>
<dbReference type="GO" id="GO:0000981">
    <property type="term" value="F:DNA-binding transcription factor activity, RNA polymerase II-specific"/>
    <property type="evidence" value="ECO:0007669"/>
    <property type="project" value="TreeGrafter"/>
</dbReference>
<gene>
    <name evidence="13" type="primary">Zscan20_2</name>
    <name evidence="13" type="ORF">STEDEN_R15438</name>
</gene>
<evidence type="ECO:0000256" key="8">
    <source>
        <dbReference type="ARBA" id="ARBA00023125"/>
    </source>
</evidence>
<dbReference type="Proteomes" id="UP000572325">
    <property type="component" value="Unassembled WGS sequence"/>
</dbReference>
<dbReference type="GO" id="GO:0005634">
    <property type="term" value="C:nucleus"/>
    <property type="evidence" value="ECO:0007669"/>
    <property type="project" value="UniProtKB-SubCell"/>
</dbReference>